<evidence type="ECO:0000259" key="13">
    <source>
        <dbReference type="Pfam" id="PF00892"/>
    </source>
</evidence>
<keyword evidence="15" id="KW-1185">Reference proteome</keyword>
<keyword evidence="7 12" id="KW-0812">Transmembrane</keyword>
<dbReference type="InterPro" id="IPR000390">
    <property type="entry name" value="Small_drug/metabolite_transptr"/>
</dbReference>
<dbReference type="AlphaFoldDB" id="A0A0N0IAZ1"/>
<feature type="transmembrane region" description="Helical" evidence="12">
    <location>
        <begin position="174"/>
        <end position="194"/>
    </location>
</feature>
<dbReference type="GO" id="GO:0009245">
    <property type="term" value="P:lipid A biosynthetic process"/>
    <property type="evidence" value="ECO:0007669"/>
    <property type="project" value="UniProtKB-KW"/>
</dbReference>
<feature type="domain" description="EamA" evidence="13">
    <location>
        <begin position="144"/>
        <end position="278"/>
    </location>
</feature>
<dbReference type="RefSeq" id="WP_053907631.1">
    <property type="nucleotide sequence ID" value="NZ_CAWMUS010000010.1"/>
</dbReference>
<feature type="transmembrane region" description="Helical" evidence="12">
    <location>
        <begin position="114"/>
        <end position="133"/>
    </location>
</feature>
<evidence type="ECO:0000256" key="11">
    <source>
        <dbReference type="ARBA" id="ARBA00023136"/>
    </source>
</evidence>
<dbReference type="PANTHER" id="PTHR30561">
    <property type="entry name" value="SMR FAMILY PROTON-DEPENDENT DRUG EFFLUX TRANSPORTER SUGE"/>
    <property type="match status" value="1"/>
</dbReference>
<dbReference type="Pfam" id="PF00892">
    <property type="entry name" value="EamA"/>
    <property type="match status" value="2"/>
</dbReference>
<feature type="transmembrane region" description="Helical" evidence="12">
    <location>
        <begin position="88"/>
        <end position="108"/>
    </location>
</feature>
<name>A0A0N0IAZ1_9GAMM</name>
<proteinExistence type="predicted"/>
<dbReference type="GO" id="GO:0009103">
    <property type="term" value="P:lipopolysaccharide biosynthetic process"/>
    <property type="evidence" value="ECO:0007669"/>
    <property type="project" value="UniProtKB-KW"/>
</dbReference>
<keyword evidence="3" id="KW-1003">Cell membrane</keyword>
<comment type="subcellular location">
    <subcellularLocation>
        <location evidence="1">Cell membrane</location>
        <topology evidence="1">Multi-pass membrane protein</topology>
    </subcellularLocation>
</comment>
<evidence type="ECO:0000313" key="14">
    <source>
        <dbReference type="EMBL" id="KPD03453.1"/>
    </source>
</evidence>
<accession>A0A0N0IAZ1</accession>
<dbReference type="SUPFAM" id="SSF103481">
    <property type="entry name" value="Multidrug resistance efflux transporter EmrE"/>
    <property type="match status" value="2"/>
</dbReference>
<dbReference type="InterPro" id="IPR000620">
    <property type="entry name" value="EamA_dom"/>
</dbReference>
<evidence type="ECO:0000256" key="4">
    <source>
        <dbReference type="ARBA" id="ARBA00022516"/>
    </source>
</evidence>
<dbReference type="GO" id="GO:0022857">
    <property type="term" value="F:transmembrane transporter activity"/>
    <property type="evidence" value="ECO:0007669"/>
    <property type="project" value="InterPro"/>
</dbReference>
<protein>
    <submittedName>
        <fullName evidence="14">Integral membrane protein</fullName>
    </submittedName>
</protein>
<feature type="transmembrane region" description="Helical" evidence="12">
    <location>
        <begin position="59"/>
        <end position="76"/>
    </location>
</feature>
<evidence type="ECO:0000256" key="7">
    <source>
        <dbReference type="ARBA" id="ARBA00022692"/>
    </source>
</evidence>
<gene>
    <name evidence="14" type="ORF">M992_1044</name>
</gene>
<reference evidence="14 15" key="1">
    <citation type="submission" date="2015-07" db="EMBL/GenBank/DDBJ databases">
        <title>ATOL: Assembling a taxonomically balanced genome-scale reconstruction of the evolutionary history of the Enterobacteriaceae.</title>
        <authorList>
            <person name="Plunkett G.III."/>
            <person name="Neeno-Eckwall E.C."/>
            <person name="Glasner J.D."/>
            <person name="Perna N.T."/>
        </authorList>
    </citation>
    <scope>NUCLEOTIDE SEQUENCE [LARGE SCALE GENOMIC DNA]</scope>
    <source>
        <strain evidence="14 15">ATCC 35017</strain>
    </source>
</reference>
<feature type="domain" description="EamA" evidence="13">
    <location>
        <begin position="5"/>
        <end position="131"/>
    </location>
</feature>
<dbReference type="Gene3D" id="1.10.3730.20">
    <property type="match status" value="2"/>
</dbReference>
<evidence type="ECO:0000313" key="15">
    <source>
        <dbReference type="Proteomes" id="UP000053226"/>
    </source>
</evidence>
<keyword evidence="6" id="KW-0441">Lipid A biosynthesis</keyword>
<dbReference type="GO" id="GO:0005886">
    <property type="term" value="C:plasma membrane"/>
    <property type="evidence" value="ECO:0007669"/>
    <property type="project" value="UniProtKB-SubCell"/>
</dbReference>
<keyword evidence="11 12" id="KW-0472">Membrane</keyword>
<keyword evidence="10" id="KW-0443">Lipid metabolism</keyword>
<keyword evidence="2" id="KW-0813">Transport</keyword>
<keyword evidence="4" id="KW-0444">Lipid biosynthesis</keyword>
<keyword evidence="5" id="KW-0997">Cell inner membrane</keyword>
<keyword evidence="9 12" id="KW-1133">Transmembrane helix</keyword>
<feature type="transmembrane region" description="Helical" evidence="12">
    <location>
        <begin position="6"/>
        <end position="23"/>
    </location>
</feature>
<feature type="transmembrane region" description="Helical" evidence="12">
    <location>
        <begin position="30"/>
        <end position="53"/>
    </location>
</feature>
<evidence type="ECO:0000256" key="2">
    <source>
        <dbReference type="ARBA" id="ARBA00022448"/>
    </source>
</evidence>
<evidence type="ECO:0000256" key="12">
    <source>
        <dbReference type="SAM" id="Phobius"/>
    </source>
</evidence>
<dbReference type="PANTHER" id="PTHR30561:SF9">
    <property type="entry name" value="4-AMINO-4-DEOXY-L-ARABINOSE-PHOSPHOUNDECAPRENOL FLIPPASE SUBUNIT ARNF-RELATED"/>
    <property type="match status" value="1"/>
</dbReference>
<dbReference type="EMBL" id="LGAA01000010">
    <property type="protein sequence ID" value="KPD03453.1"/>
    <property type="molecule type" value="Genomic_DNA"/>
</dbReference>
<evidence type="ECO:0000256" key="9">
    <source>
        <dbReference type="ARBA" id="ARBA00022989"/>
    </source>
</evidence>
<evidence type="ECO:0000256" key="5">
    <source>
        <dbReference type="ARBA" id="ARBA00022519"/>
    </source>
</evidence>
<comment type="caution">
    <text evidence="14">The sequence shown here is derived from an EMBL/GenBank/DDBJ whole genome shotgun (WGS) entry which is preliminary data.</text>
</comment>
<evidence type="ECO:0000256" key="1">
    <source>
        <dbReference type="ARBA" id="ARBA00004651"/>
    </source>
</evidence>
<dbReference type="InterPro" id="IPR037185">
    <property type="entry name" value="EmrE-like"/>
</dbReference>
<organism evidence="14 15">
    <name type="scientific">Moellerella wisconsensis ATCC 35017</name>
    <dbReference type="NCBI Taxonomy" id="1354267"/>
    <lineage>
        <taxon>Bacteria</taxon>
        <taxon>Pseudomonadati</taxon>
        <taxon>Pseudomonadota</taxon>
        <taxon>Gammaproteobacteria</taxon>
        <taxon>Enterobacterales</taxon>
        <taxon>Morganellaceae</taxon>
        <taxon>Moellerella</taxon>
    </lineage>
</organism>
<evidence type="ECO:0000256" key="6">
    <source>
        <dbReference type="ARBA" id="ARBA00022556"/>
    </source>
</evidence>
<evidence type="ECO:0000256" key="10">
    <source>
        <dbReference type="ARBA" id="ARBA00023098"/>
    </source>
</evidence>
<feature type="transmembrane region" description="Helical" evidence="12">
    <location>
        <begin position="206"/>
        <end position="228"/>
    </location>
</feature>
<evidence type="ECO:0000256" key="3">
    <source>
        <dbReference type="ARBA" id="ARBA00022475"/>
    </source>
</evidence>
<feature type="transmembrane region" description="Helical" evidence="12">
    <location>
        <begin position="145"/>
        <end position="162"/>
    </location>
</feature>
<dbReference type="OrthoDB" id="9783707at2"/>
<evidence type="ECO:0000256" key="8">
    <source>
        <dbReference type="ARBA" id="ARBA00022985"/>
    </source>
</evidence>
<dbReference type="Proteomes" id="UP000053226">
    <property type="component" value="Unassembled WGS sequence"/>
</dbReference>
<sequence>MTISVLLAVLFAAFCHASWNALVKFGNDRLFGLLIIAFFSGLLSAPALLWVGFPPSESIPWLALSTLFHIGYTFFLSKAYSTGDLSQIYPISRGTAPLMVAALSIIIFNHPLSLNELAGILLIITGVLLIALVGKERQLNIKGKALIYALITALFTACYTLADGQGARAGDSPLSYTLWLFFINGLVLIIPAIIKYRTTLLKGCRRYWKIGIFGGLMQLMSYGIVIWAMSKSSIVLVAALRETSVLFAMFLSIVFLKEHFNRTRIIACVVILGGVLLAKMSH</sequence>
<feature type="transmembrane region" description="Helical" evidence="12">
    <location>
        <begin position="234"/>
        <end position="256"/>
    </location>
</feature>
<keyword evidence="8" id="KW-0448">Lipopolysaccharide biosynthesis</keyword>